<dbReference type="Gene3D" id="3.30.1300.30">
    <property type="entry name" value="GSPII I/J protein-like"/>
    <property type="match status" value="1"/>
</dbReference>
<keyword evidence="3" id="KW-1003">Cell membrane</keyword>
<dbReference type="InterPro" id="IPR010052">
    <property type="entry name" value="T2SS_protein-GspI"/>
</dbReference>
<evidence type="ECO:0000256" key="5">
    <source>
        <dbReference type="ARBA" id="ARBA00022519"/>
    </source>
</evidence>
<evidence type="ECO:0000256" key="2">
    <source>
        <dbReference type="ARBA" id="ARBA00008358"/>
    </source>
</evidence>
<accession>A0A2H9T5W9</accession>
<keyword evidence="5" id="KW-0997">Cell inner membrane</keyword>
<keyword evidence="7 9" id="KW-1133">Transmembrane helix</keyword>
<organism evidence="11">
    <name type="scientific">invertebrate metagenome</name>
    <dbReference type="NCBI Taxonomy" id="1711999"/>
    <lineage>
        <taxon>unclassified sequences</taxon>
        <taxon>metagenomes</taxon>
        <taxon>organismal metagenomes</taxon>
    </lineage>
</organism>
<dbReference type="PANTHER" id="PTHR38779">
    <property type="entry name" value="TYPE II SECRETION SYSTEM PROTEIN I-RELATED"/>
    <property type="match status" value="1"/>
</dbReference>
<keyword evidence="6 9" id="KW-0812">Transmembrane</keyword>
<gene>
    <name evidence="11" type="primary">xcpV</name>
    <name evidence="11" type="ORF">CI610_02445</name>
</gene>
<evidence type="ECO:0000256" key="6">
    <source>
        <dbReference type="ARBA" id="ARBA00022692"/>
    </source>
</evidence>
<dbReference type="PANTHER" id="PTHR38779:SF2">
    <property type="entry name" value="TYPE II SECRETION SYSTEM PROTEIN I-RELATED"/>
    <property type="match status" value="1"/>
</dbReference>
<dbReference type="AlphaFoldDB" id="A0A2H9T5W9"/>
<sequence>MSLLRNKGFTLIEVMVALSVFAAAASMLIITNGNSVRFTRYLQDKIQAAQVADQYLNKLIVDQYWSEAGVRSGVLVYSGLEWYVNEVIIDASHSRQKQVSLSVFVGGEVPEDDEQPVYTLISYIKREKE</sequence>
<feature type="domain" description="Type II secretion system protein GspI C-terminal" evidence="10">
    <location>
        <begin position="42"/>
        <end position="124"/>
    </location>
</feature>
<dbReference type="InterPro" id="IPR012902">
    <property type="entry name" value="N_methyl_site"/>
</dbReference>
<comment type="subcellular location">
    <subcellularLocation>
        <location evidence="1">Cell inner membrane</location>
        <topology evidence="1">Single-pass membrane protein</topology>
    </subcellularLocation>
</comment>
<dbReference type="EMBL" id="NSIT01000152">
    <property type="protein sequence ID" value="PJE78613.1"/>
    <property type="molecule type" value="Genomic_DNA"/>
</dbReference>
<keyword evidence="4" id="KW-0488">Methylation</keyword>
<evidence type="ECO:0000256" key="1">
    <source>
        <dbReference type="ARBA" id="ARBA00004377"/>
    </source>
</evidence>
<keyword evidence="8 9" id="KW-0472">Membrane</keyword>
<dbReference type="InterPro" id="IPR045584">
    <property type="entry name" value="Pilin-like"/>
</dbReference>
<dbReference type="GO" id="GO:0015627">
    <property type="term" value="C:type II protein secretion system complex"/>
    <property type="evidence" value="ECO:0007669"/>
    <property type="project" value="InterPro"/>
</dbReference>
<dbReference type="SUPFAM" id="SSF54523">
    <property type="entry name" value="Pili subunits"/>
    <property type="match status" value="1"/>
</dbReference>
<comment type="similarity">
    <text evidence="2">Belongs to the GSP I family.</text>
</comment>
<dbReference type="InterPro" id="IPR003413">
    <property type="entry name" value="T2SS_GspI_C"/>
</dbReference>
<evidence type="ECO:0000313" key="11">
    <source>
        <dbReference type="EMBL" id="PJE78613.1"/>
    </source>
</evidence>
<evidence type="ECO:0000256" key="7">
    <source>
        <dbReference type="ARBA" id="ARBA00022989"/>
    </source>
</evidence>
<protein>
    <submittedName>
        <fullName evidence="11">Type II secretion system protein I</fullName>
    </submittedName>
</protein>
<dbReference type="PROSITE" id="PS00409">
    <property type="entry name" value="PROKAR_NTER_METHYL"/>
    <property type="match status" value="1"/>
</dbReference>
<proteinExistence type="inferred from homology"/>
<dbReference type="NCBIfam" id="TIGR02532">
    <property type="entry name" value="IV_pilin_GFxxxE"/>
    <property type="match status" value="1"/>
</dbReference>
<comment type="caution">
    <text evidence="11">The sequence shown here is derived from an EMBL/GenBank/DDBJ whole genome shotgun (WGS) entry which is preliminary data.</text>
</comment>
<name>A0A2H9T5W9_9ZZZZ</name>
<reference evidence="11" key="1">
    <citation type="journal article" date="2017" name="Appl. Environ. Microbiol.">
        <title>Molecular characterization of an Endozoicomonas-like organism causing infection in king scallop Pecten maximus L.</title>
        <authorList>
            <person name="Cano I."/>
            <person name="van Aerle R."/>
            <person name="Ross S."/>
            <person name="Verner-Jeffreys D.W."/>
            <person name="Paley R.K."/>
            <person name="Rimmer G."/>
            <person name="Ryder D."/>
            <person name="Hooper P."/>
            <person name="Stone D."/>
            <person name="Feist S.W."/>
        </authorList>
    </citation>
    <scope>NUCLEOTIDE SEQUENCE</scope>
</reference>
<evidence type="ECO:0000259" key="10">
    <source>
        <dbReference type="Pfam" id="PF02501"/>
    </source>
</evidence>
<evidence type="ECO:0000256" key="4">
    <source>
        <dbReference type="ARBA" id="ARBA00022481"/>
    </source>
</evidence>
<dbReference type="Pfam" id="PF02501">
    <property type="entry name" value="T2SSI"/>
    <property type="match status" value="1"/>
</dbReference>
<dbReference type="GO" id="GO:0005886">
    <property type="term" value="C:plasma membrane"/>
    <property type="evidence" value="ECO:0007669"/>
    <property type="project" value="UniProtKB-SubCell"/>
</dbReference>
<evidence type="ECO:0000256" key="3">
    <source>
        <dbReference type="ARBA" id="ARBA00022475"/>
    </source>
</evidence>
<dbReference type="Pfam" id="PF07963">
    <property type="entry name" value="N_methyl"/>
    <property type="match status" value="1"/>
</dbReference>
<evidence type="ECO:0000256" key="9">
    <source>
        <dbReference type="SAM" id="Phobius"/>
    </source>
</evidence>
<evidence type="ECO:0000256" key="8">
    <source>
        <dbReference type="ARBA" id="ARBA00023136"/>
    </source>
</evidence>
<dbReference type="NCBIfam" id="TIGR01707">
    <property type="entry name" value="gspI"/>
    <property type="match status" value="1"/>
</dbReference>
<dbReference type="GO" id="GO:0015628">
    <property type="term" value="P:protein secretion by the type II secretion system"/>
    <property type="evidence" value="ECO:0007669"/>
    <property type="project" value="InterPro"/>
</dbReference>
<feature type="transmembrane region" description="Helical" evidence="9">
    <location>
        <begin position="12"/>
        <end position="30"/>
    </location>
</feature>